<dbReference type="InterPro" id="IPR012654">
    <property type="entry name" value="CHP02391"/>
</dbReference>
<dbReference type="Proteomes" id="UP001227101">
    <property type="component" value="Chromosome"/>
</dbReference>
<evidence type="ECO:0000259" key="1">
    <source>
        <dbReference type="Pfam" id="PF09509"/>
    </source>
</evidence>
<accession>A0ABY8XZT9</accession>
<dbReference type="NCBIfam" id="TIGR02391">
    <property type="entry name" value="hypoth_ymh"/>
    <property type="match status" value="1"/>
</dbReference>
<keyword evidence="3" id="KW-1185">Reference proteome</keyword>
<name>A0ABY8XZT9_9PSEU</name>
<dbReference type="RefSeq" id="WP_285458887.1">
    <property type="nucleotide sequence ID" value="NZ_CP127173.1"/>
</dbReference>
<organism evidence="2 3">
    <name type="scientific">Amycolatopsis nalaikhensis</name>
    <dbReference type="NCBI Taxonomy" id="715472"/>
    <lineage>
        <taxon>Bacteria</taxon>
        <taxon>Bacillati</taxon>
        <taxon>Actinomycetota</taxon>
        <taxon>Actinomycetes</taxon>
        <taxon>Pseudonocardiales</taxon>
        <taxon>Pseudonocardiaceae</taxon>
        <taxon>Amycolatopsis</taxon>
    </lineage>
</organism>
<feature type="domain" description="Conserved hypothetical protein CHP02391" evidence="1">
    <location>
        <begin position="37"/>
        <end position="155"/>
    </location>
</feature>
<dbReference type="Pfam" id="PF09509">
    <property type="entry name" value="Hypoth_Ymh"/>
    <property type="match status" value="1"/>
</dbReference>
<dbReference type="EMBL" id="CP127173">
    <property type="protein sequence ID" value="WIV61269.1"/>
    <property type="molecule type" value="Genomic_DNA"/>
</dbReference>
<reference evidence="2 3" key="1">
    <citation type="submission" date="2023-06" db="EMBL/GenBank/DDBJ databases">
        <authorList>
            <person name="Oyuntsetseg B."/>
            <person name="Kim S.B."/>
        </authorList>
    </citation>
    <scope>NUCLEOTIDE SEQUENCE [LARGE SCALE GENOMIC DNA]</scope>
    <source>
        <strain evidence="2 3">2-2</strain>
    </source>
</reference>
<protein>
    <submittedName>
        <fullName evidence="2">TIGR02391 family protein</fullName>
    </submittedName>
</protein>
<evidence type="ECO:0000313" key="3">
    <source>
        <dbReference type="Proteomes" id="UP001227101"/>
    </source>
</evidence>
<gene>
    <name evidence="2" type="ORF">QP939_23030</name>
</gene>
<evidence type="ECO:0000313" key="2">
    <source>
        <dbReference type="EMBL" id="WIV61269.1"/>
    </source>
</evidence>
<sequence length="176" mass="19224">MASDIAIFERVVRSAYRHTEASESPGGGEEGHPFEVRNLHADLPADVRRLFDNGHYSQATFEALKFLDEEVQRIASTSDYGKSLMMNAFNEKNPAIALNALSTVSEQNEQEGFKFLFAGTVVGIRNPRGHKSGVVDDPESCLDYLGLASLLIRRLDSAGVRGKSDSDSDSDSAVEN</sequence>
<proteinExistence type="predicted"/>